<evidence type="ECO:0008006" key="5">
    <source>
        <dbReference type="Google" id="ProtNLM"/>
    </source>
</evidence>
<proteinExistence type="predicted"/>
<feature type="compositionally biased region" description="Low complexity" evidence="1">
    <location>
        <begin position="144"/>
        <end position="164"/>
    </location>
</feature>
<feature type="region of interest" description="Disordered" evidence="1">
    <location>
        <begin position="325"/>
        <end position="349"/>
    </location>
</feature>
<feature type="region of interest" description="Disordered" evidence="1">
    <location>
        <begin position="1"/>
        <end position="199"/>
    </location>
</feature>
<feature type="compositionally biased region" description="Low complexity" evidence="1">
    <location>
        <begin position="43"/>
        <end position="58"/>
    </location>
</feature>
<dbReference type="AlphaFoldDB" id="A0A4Y8KJF3"/>
<keyword evidence="2" id="KW-0812">Transmembrane</keyword>
<feature type="region of interest" description="Disordered" evidence="1">
    <location>
        <begin position="223"/>
        <end position="287"/>
    </location>
</feature>
<evidence type="ECO:0000313" key="4">
    <source>
        <dbReference type="Proteomes" id="UP000298218"/>
    </source>
</evidence>
<dbReference type="OrthoDB" id="5112895at2"/>
<feature type="compositionally biased region" description="Basic and acidic residues" evidence="1">
    <location>
        <begin position="100"/>
        <end position="110"/>
    </location>
</feature>
<accession>A0A4Y8KJF3</accession>
<sequence length="480" mass="49008">MPKDDESDHGIDWLASQFGERQNEPGTHSMPASSPADDEALVAPEPAASEPTEAPYAESLPGVDQNEREPAASDVSTVPVLPEPELPHLPSVSAASAESARTEIPHDPGAREPMAPDLPVTPEVPVAPIAPAAPDVAHESQVSPAAHAADVPTVPDVPAVLDVPEAPPTIEPVVPQSPRRTEADLEPEPWWTTPESQKTPQEFELGAALPAPLGAALPAPLGAEGAPASALSGAGNDDREASVPDARAGESLEHSDPAATVLPDPIADDAEEPVVPSRHSASSDPARTATRTVIWVGAVIVAIIILVGLFLLGQRLGSGGGPVALATPTATPTPSATPTPTPTPSPEVTAAQPAGVHAWNTLFGGECLEPYVSPWEETFTVSDCAAPHGAQLVYRGSFGGDVNAAFPGEAALAAQMNLLCTAPGALDLAAAGAYPDLQVQGSYPVTEEQWADSARNYYCFVSRSGGKPLTASVAGPGPAA</sequence>
<keyword evidence="4" id="KW-1185">Reference proteome</keyword>
<feature type="compositionally biased region" description="Low complexity" evidence="1">
    <location>
        <begin position="120"/>
        <end position="135"/>
    </location>
</feature>
<feature type="transmembrane region" description="Helical" evidence="2">
    <location>
        <begin position="293"/>
        <end position="312"/>
    </location>
</feature>
<reference evidence="3 4" key="1">
    <citation type="submission" date="2019-03" db="EMBL/GenBank/DDBJ databases">
        <title>Genomics of glacier-inhabiting Cryobacterium strains.</title>
        <authorList>
            <person name="Liu Q."/>
            <person name="Xin Y.-H."/>
        </authorList>
    </citation>
    <scope>NUCLEOTIDE SEQUENCE [LARGE SCALE GENOMIC DNA]</scope>
    <source>
        <strain evidence="3 4">CGMCC 1.4292</strain>
    </source>
</reference>
<comment type="caution">
    <text evidence="3">The sequence shown here is derived from an EMBL/GenBank/DDBJ whole genome shotgun (WGS) entry which is preliminary data.</text>
</comment>
<organism evidence="3 4">
    <name type="scientific">Cryobacterium psychrophilum</name>
    <dbReference type="NCBI Taxonomy" id="41988"/>
    <lineage>
        <taxon>Bacteria</taxon>
        <taxon>Bacillati</taxon>
        <taxon>Actinomycetota</taxon>
        <taxon>Actinomycetes</taxon>
        <taxon>Micrococcales</taxon>
        <taxon>Microbacteriaceae</taxon>
        <taxon>Cryobacterium</taxon>
    </lineage>
</organism>
<keyword evidence="2" id="KW-0472">Membrane</keyword>
<dbReference type="EMBL" id="SOHQ01000041">
    <property type="protein sequence ID" value="TFD75999.1"/>
    <property type="molecule type" value="Genomic_DNA"/>
</dbReference>
<feature type="compositionally biased region" description="Low complexity" evidence="1">
    <location>
        <begin position="223"/>
        <end position="235"/>
    </location>
</feature>
<name>A0A4Y8KJF3_9MICO</name>
<gene>
    <name evidence="3" type="ORF">E3T53_14535</name>
</gene>
<keyword evidence="2" id="KW-1133">Transmembrane helix</keyword>
<evidence type="ECO:0000256" key="2">
    <source>
        <dbReference type="SAM" id="Phobius"/>
    </source>
</evidence>
<dbReference type="RefSeq" id="WP_134172928.1">
    <property type="nucleotide sequence ID" value="NZ_SODI01000001.1"/>
</dbReference>
<feature type="compositionally biased region" description="Low complexity" evidence="1">
    <location>
        <begin position="325"/>
        <end position="334"/>
    </location>
</feature>
<feature type="compositionally biased region" description="Basic and acidic residues" evidence="1">
    <location>
        <begin position="236"/>
        <end position="256"/>
    </location>
</feature>
<feature type="compositionally biased region" description="Basic and acidic residues" evidence="1">
    <location>
        <begin position="1"/>
        <end position="11"/>
    </location>
</feature>
<dbReference type="Proteomes" id="UP000298218">
    <property type="component" value="Unassembled WGS sequence"/>
</dbReference>
<evidence type="ECO:0000313" key="3">
    <source>
        <dbReference type="EMBL" id="TFD75999.1"/>
    </source>
</evidence>
<evidence type="ECO:0000256" key="1">
    <source>
        <dbReference type="SAM" id="MobiDB-lite"/>
    </source>
</evidence>
<protein>
    <recommendedName>
        <fullName evidence="5">Septum formation-related domain-containing protein</fullName>
    </recommendedName>
</protein>
<feature type="compositionally biased region" description="Pro residues" evidence="1">
    <location>
        <begin position="335"/>
        <end position="345"/>
    </location>
</feature>